<keyword evidence="11 18" id="KW-1133">Transmembrane helix</keyword>
<comment type="subcellular location">
    <subcellularLocation>
        <location evidence="1">Mitochondrion inner membrane</location>
        <topology evidence="1">Multi-pass membrane protein</topology>
    </subcellularLocation>
</comment>
<evidence type="ECO:0000256" key="12">
    <source>
        <dbReference type="ARBA" id="ARBA00023027"/>
    </source>
</evidence>
<evidence type="ECO:0000256" key="6">
    <source>
        <dbReference type="ARBA" id="ARBA00022660"/>
    </source>
</evidence>
<feature type="domain" description="NADH:quinone oxidoreductase/Mrp antiporter transmembrane" evidence="19">
    <location>
        <begin position="86"/>
        <end position="254"/>
    </location>
</feature>
<feature type="transmembrane region" description="Helical" evidence="18">
    <location>
        <begin position="194"/>
        <end position="212"/>
    </location>
</feature>
<evidence type="ECO:0000256" key="11">
    <source>
        <dbReference type="ARBA" id="ARBA00022989"/>
    </source>
</evidence>
<reference evidence="20" key="2">
    <citation type="submission" date="2018-01" db="EMBL/GenBank/DDBJ databases">
        <authorList>
            <person name="Gaut B.S."/>
            <person name="Morton B.R."/>
            <person name="Clegg M.T."/>
            <person name="Duvall M.R."/>
        </authorList>
    </citation>
    <scope>NUCLEOTIDE SEQUENCE</scope>
</reference>
<geneLocation type="mitochondrion" evidence="20"/>
<keyword evidence="6" id="KW-0679">Respiratory chain</keyword>
<evidence type="ECO:0000256" key="10">
    <source>
        <dbReference type="ARBA" id="ARBA00022982"/>
    </source>
</evidence>
<evidence type="ECO:0000256" key="3">
    <source>
        <dbReference type="ARBA" id="ARBA00012944"/>
    </source>
</evidence>
<evidence type="ECO:0000256" key="9">
    <source>
        <dbReference type="ARBA" id="ARBA00022967"/>
    </source>
</evidence>
<feature type="transmembrane region" description="Helical" evidence="18">
    <location>
        <begin position="295"/>
        <end position="317"/>
    </location>
</feature>
<evidence type="ECO:0000256" key="4">
    <source>
        <dbReference type="ARBA" id="ARBA00021008"/>
    </source>
</evidence>
<comment type="similarity">
    <text evidence="2">Belongs to the complex I subunit 2 family.</text>
</comment>
<evidence type="ECO:0000256" key="17">
    <source>
        <dbReference type="ARBA" id="ARBA00049551"/>
    </source>
</evidence>
<evidence type="ECO:0000256" key="1">
    <source>
        <dbReference type="ARBA" id="ARBA00004448"/>
    </source>
</evidence>
<feature type="transmembrane region" description="Helical" evidence="18">
    <location>
        <begin position="6"/>
        <end position="23"/>
    </location>
</feature>
<keyword evidence="5" id="KW-0813">Transport</keyword>
<feature type="transmembrane region" description="Helical" evidence="18">
    <location>
        <begin position="68"/>
        <end position="96"/>
    </location>
</feature>
<keyword evidence="8" id="KW-0999">Mitochondrion inner membrane</keyword>
<feature type="transmembrane region" description="Helical" evidence="18">
    <location>
        <begin position="224"/>
        <end position="242"/>
    </location>
</feature>
<dbReference type="AlphaFoldDB" id="A0A2I6RMC4"/>
<dbReference type="InterPro" id="IPR001750">
    <property type="entry name" value="ND/Mrp_TM"/>
</dbReference>
<proteinExistence type="inferred from homology"/>
<reference evidence="20" key="1">
    <citation type="journal article" date="2018" name="Mitochondrial DNA Part B Resour">
        <title>Complete mitochondrial genome of the green-lipped mussel, Perna canaliculus (Mollusca: Mytiloidea), from long nanopore sequencing reads.</title>
        <authorList>
            <person name="Ranjard L."/>
            <person name="Wong T.K.F."/>
            <person name="Kuelheim C."/>
            <person name="Rodrigo A.G."/>
            <person name="Ragg N.L.C."/>
            <person name="Patel S."/>
            <person name="Dunphy B.J."/>
        </authorList>
    </citation>
    <scope>NUCLEOTIDE SEQUENCE</scope>
</reference>
<dbReference type="GO" id="GO:0006120">
    <property type="term" value="P:mitochondrial electron transport, NADH to ubiquinone"/>
    <property type="evidence" value="ECO:0007669"/>
    <property type="project" value="TreeGrafter"/>
</dbReference>
<name>A0A2I6RMC4_PERCI</name>
<comment type="catalytic activity">
    <reaction evidence="17">
        <text>a ubiquinone + NADH + 5 H(+)(in) = a ubiquinol + NAD(+) + 4 H(+)(out)</text>
        <dbReference type="Rhea" id="RHEA:29091"/>
        <dbReference type="Rhea" id="RHEA-COMP:9565"/>
        <dbReference type="Rhea" id="RHEA-COMP:9566"/>
        <dbReference type="ChEBI" id="CHEBI:15378"/>
        <dbReference type="ChEBI" id="CHEBI:16389"/>
        <dbReference type="ChEBI" id="CHEBI:17976"/>
        <dbReference type="ChEBI" id="CHEBI:57540"/>
        <dbReference type="ChEBI" id="CHEBI:57945"/>
        <dbReference type="EC" id="7.1.1.2"/>
    </reaction>
</comment>
<dbReference type="Pfam" id="PF00361">
    <property type="entry name" value="Proton_antipo_M"/>
    <property type="match status" value="1"/>
</dbReference>
<keyword evidence="7 18" id="KW-0812">Transmembrane</keyword>
<dbReference type="EC" id="7.1.1.2" evidence="3"/>
<evidence type="ECO:0000256" key="16">
    <source>
        <dbReference type="ARBA" id="ARBA00031028"/>
    </source>
</evidence>
<dbReference type="GO" id="GO:0005743">
    <property type="term" value="C:mitochondrial inner membrane"/>
    <property type="evidence" value="ECO:0007669"/>
    <property type="project" value="UniProtKB-SubCell"/>
</dbReference>
<keyword evidence="15 18" id="KW-0472">Membrane</keyword>
<evidence type="ECO:0000256" key="14">
    <source>
        <dbReference type="ARBA" id="ARBA00023128"/>
    </source>
</evidence>
<keyword evidence="9" id="KW-1278">Translocase</keyword>
<keyword evidence="12" id="KW-0520">NAD</keyword>
<evidence type="ECO:0000259" key="19">
    <source>
        <dbReference type="Pfam" id="PF00361"/>
    </source>
</evidence>
<feature type="transmembrane region" description="Helical" evidence="18">
    <location>
        <begin position="133"/>
        <end position="158"/>
    </location>
</feature>
<keyword evidence="13" id="KW-0830">Ubiquinone</keyword>
<feature type="transmembrane region" description="Helical" evidence="18">
    <location>
        <begin position="108"/>
        <end position="127"/>
    </location>
</feature>
<dbReference type="PANTHER" id="PTHR46552:SF1">
    <property type="entry name" value="NADH-UBIQUINONE OXIDOREDUCTASE CHAIN 2"/>
    <property type="match status" value="1"/>
</dbReference>
<dbReference type="GO" id="GO:0008137">
    <property type="term" value="F:NADH dehydrogenase (ubiquinone) activity"/>
    <property type="evidence" value="ECO:0007669"/>
    <property type="project" value="UniProtKB-EC"/>
</dbReference>
<keyword evidence="10" id="KW-0249">Electron transport</keyword>
<protein>
    <recommendedName>
        <fullName evidence="4">NADH-ubiquinone oxidoreductase chain 2</fullName>
        <ecNumber evidence="3">7.1.1.2</ecNumber>
    </recommendedName>
    <alternativeName>
        <fullName evidence="16">NADH dehydrogenase subunit 2</fullName>
    </alternativeName>
</protein>
<evidence type="ECO:0000313" key="20">
    <source>
        <dbReference type="EMBL" id="AUN88100.1"/>
    </source>
</evidence>
<dbReference type="PANTHER" id="PTHR46552">
    <property type="entry name" value="NADH-UBIQUINONE OXIDOREDUCTASE CHAIN 2"/>
    <property type="match status" value="1"/>
</dbReference>
<accession>A0A2I6RMC4</accession>
<sequence>MMGVALSPLLIFCGVLVIMGNLLSISSSSWLGVWLGMEINLFGFLIMMNPEGCCVAQSGVKYFVTQSIGSMLLLFGFFLVFMLFNSVGAVVIMMGLLMKTGIFPFHNWVPDVVMVSSWLIGCLILTWQKLAPFSFFFSFFPGSWFLITSLVFMSLVGCLGGLNQNSVRGMAVYSSFVHNSWMMLSLLYSFSVFFVYYLIYSLSVVVFFFSCWTLSKSSMMSYSISWMGMLSLLMLSGVPPFMGFFMKLIVVLSCPIMLLIICLLSSVVSLKFYMSFFYSMILNSSEKSIYCVKSGVLFLAFSLANFIMGSISMSYFIW</sequence>
<evidence type="ECO:0000256" key="13">
    <source>
        <dbReference type="ARBA" id="ARBA00023075"/>
    </source>
</evidence>
<keyword evidence="14 20" id="KW-0496">Mitochondrion</keyword>
<evidence type="ECO:0000256" key="5">
    <source>
        <dbReference type="ARBA" id="ARBA00022448"/>
    </source>
</evidence>
<dbReference type="EMBL" id="MG766134">
    <property type="protein sequence ID" value="AUN88100.1"/>
    <property type="molecule type" value="Genomic_DNA"/>
</dbReference>
<feature type="transmembrane region" description="Helical" evidence="18">
    <location>
        <begin position="248"/>
        <end position="274"/>
    </location>
</feature>
<evidence type="ECO:0000256" key="2">
    <source>
        <dbReference type="ARBA" id="ARBA00007012"/>
    </source>
</evidence>
<gene>
    <name evidence="20" type="primary">ND2</name>
</gene>
<evidence type="ECO:0000256" key="7">
    <source>
        <dbReference type="ARBA" id="ARBA00022692"/>
    </source>
</evidence>
<dbReference type="InterPro" id="IPR050175">
    <property type="entry name" value="Complex_I_Subunit_2"/>
</dbReference>
<evidence type="ECO:0000256" key="8">
    <source>
        <dbReference type="ARBA" id="ARBA00022792"/>
    </source>
</evidence>
<evidence type="ECO:0000256" key="18">
    <source>
        <dbReference type="SAM" id="Phobius"/>
    </source>
</evidence>
<evidence type="ECO:0000256" key="15">
    <source>
        <dbReference type="ARBA" id="ARBA00023136"/>
    </source>
</evidence>
<organism evidence="20">
    <name type="scientific">Perna canaliculus</name>
    <name type="common">Green-lipped mussel</name>
    <dbReference type="NCBI Taxonomy" id="38949"/>
    <lineage>
        <taxon>Eukaryota</taxon>
        <taxon>Metazoa</taxon>
        <taxon>Spiralia</taxon>
        <taxon>Lophotrochozoa</taxon>
        <taxon>Mollusca</taxon>
        <taxon>Bivalvia</taxon>
        <taxon>Autobranchia</taxon>
        <taxon>Pteriomorphia</taxon>
        <taxon>Mytilida</taxon>
        <taxon>Mytiloidea</taxon>
        <taxon>Mytilidae</taxon>
        <taxon>Mytilinae</taxon>
        <taxon>Perna</taxon>
    </lineage>
</organism>